<dbReference type="RefSeq" id="WP_282583686.1">
    <property type="nucleotide sequence ID" value="NZ_JAMOIM010000002.1"/>
</dbReference>
<name>A0AA41YYU0_9HYPH</name>
<dbReference type="PANTHER" id="PTHR30024">
    <property type="entry name" value="ALIPHATIC SULFONATES-BINDING PROTEIN-RELATED"/>
    <property type="match status" value="1"/>
</dbReference>
<proteinExistence type="predicted"/>
<dbReference type="AlphaFoldDB" id="A0AA41YYU0"/>
<evidence type="ECO:0000313" key="3">
    <source>
        <dbReference type="Proteomes" id="UP001165667"/>
    </source>
</evidence>
<protein>
    <submittedName>
        <fullName evidence="2">ABC transporter substrate-binding protein</fullName>
    </submittedName>
</protein>
<dbReference type="PANTHER" id="PTHR30024:SF42">
    <property type="entry name" value="ALIPHATIC SULFONATES-BINDING PROTEIN-RELATED"/>
    <property type="match status" value="1"/>
</dbReference>
<dbReference type="Proteomes" id="UP001165667">
    <property type="component" value="Unassembled WGS sequence"/>
</dbReference>
<sequence length="335" mass="35331">MFRLMIGLLACLYAAIAPATAETVPVRIGYIPVLGTAQVFVANREGWLKDAGLDVRFIPFDSGPNMIQGLASGKLEIYVAGVAPLAVARSKGVDVKVVAATAIEEMTTVAGPRLAAFFKPGVSPADAFKAFAQANGRPASMATQPPGSVPHTTLNHWLFETSKVATSDVRIITMGIDATQQAVLAGAVDGATLREPAVTIVRERDPHIKIVALGGDMFPSQPGTVIAIQGAFLKAHPVEVEKLVAAIIRANDQIQADPASVVPAIEASLGKGLVSNDLILAALRSPASKFTVDPDLIVASTKAMQAYQVKLGTLDKEYPLDDLFDDSFYKRAMSK</sequence>
<dbReference type="Pfam" id="PF13379">
    <property type="entry name" value="NMT1_2"/>
    <property type="match status" value="1"/>
</dbReference>
<feature type="chain" id="PRO_5041307782" evidence="1">
    <location>
        <begin position="22"/>
        <end position="335"/>
    </location>
</feature>
<keyword evidence="3" id="KW-1185">Reference proteome</keyword>
<dbReference type="Gene3D" id="3.40.190.10">
    <property type="entry name" value="Periplasmic binding protein-like II"/>
    <property type="match status" value="2"/>
</dbReference>
<organism evidence="2 3">
    <name type="scientific">Lichenifustis flavocetrariae</name>
    <dbReference type="NCBI Taxonomy" id="2949735"/>
    <lineage>
        <taxon>Bacteria</taxon>
        <taxon>Pseudomonadati</taxon>
        <taxon>Pseudomonadota</taxon>
        <taxon>Alphaproteobacteria</taxon>
        <taxon>Hyphomicrobiales</taxon>
        <taxon>Lichenihabitantaceae</taxon>
        <taxon>Lichenifustis</taxon>
    </lineage>
</organism>
<dbReference type="SUPFAM" id="SSF53850">
    <property type="entry name" value="Periplasmic binding protein-like II"/>
    <property type="match status" value="1"/>
</dbReference>
<comment type="caution">
    <text evidence="2">The sequence shown here is derived from an EMBL/GenBank/DDBJ whole genome shotgun (WGS) entry which is preliminary data.</text>
</comment>
<accession>A0AA41YYU0</accession>
<keyword evidence="1" id="KW-0732">Signal</keyword>
<evidence type="ECO:0000256" key="1">
    <source>
        <dbReference type="SAM" id="SignalP"/>
    </source>
</evidence>
<gene>
    <name evidence="2" type="ORF">M8523_04770</name>
</gene>
<feature type="signal peptide" evidence="1">
    <location>
        <begin position="1"/>
        <end position="21"/>
    </location>
</feature>
<dbReference type="EMBL" id="JAMOIM010000002">
    <property type="protein sequence ID" value="MCW6507330.1"/>
    <property type="molecule type" value="Genomic_DNA"/>
</dbReference>
<evidence type="ECO:0000313" key="2">
    <source>
        <dbReference type="EMBL" id="MCW6507330.1"/>
    </source>
</evidence>
<reference evidence="2" key="1">
    <citation type="submission" date="2022-05" db="EMBL/GenBank/DDBJ databases">
        <authorList>
            <person name="Pankratov T."/>
        </authorList>
    </citation>
    <scope>NUCLEOTIDE SEQUENCE</scope>
    <source>
        <strain evidence="2">BP6-180914</strain>
    </source>
</reference>